<reference evidence="9" key="1">
    <citation type="journal article" date="2020" name="Fungal Divers.">
        <title>Resolving the Mortierellaceae phylogeny through synthesis of multi-gene phylogenetics and phylogenomics.</title>
        <authorList>
            <person name="Vandepol N."/>
            <person name="Liber J."/>
            <person name="Desiro A."/>
            <person name="Na H."/>
            <person name="Kennedy M."/>
            <person name="Barry K."/>
            <person name="Grigoriev I.V."/>
            <person name="Miller A.N."/>
            <person name="O'Donnell K."/>
            <person name="Stajich J.E."/>
            <person name="Bonito G."/>
        </authorList>
    </citation>
    <scope>NUCLEOTIDE SEQUENCE</scope>
    <source>
        <strain evidence="9">BC1065</strain>
    </source>
</reference>
<dbReference type="Pfam" id="PF00293">
    <property type="entry name" value="NUDIX"/>
    <property type="match status" value="1"/>
</dbReference>
<keyword evidence="4" id="KW-0378">Hydrolase</keyword>
<evidence type="ECO:0000256" key="6">
    <source>
        <dbReference type="ARBA" id="ARBA00023211"/>
    </source>
</evidence>
<dbReference type="PANTHER" id="PTHR12992:SF11">
    <property type="entry name" value="MITOCHONDRIAL COENZYME A DIPHOSPHATASE NUDT8"/>
    <property type="match status" value="1"/>
</dbReference>
<evidence type="ECO:0000313" key="9">
    <source>
        <dbReference type="EMBL" id="KAG0253801.1"/>
    </source>
</evidence>
<dbReference type="CDD" id="cd03426">
    <property type="entry name" value="NUDIX_CoAse_Nudt7"/>
    <property type="match status" value="1"/>
</dbReference>
<evidence type="ECO:0000256" key="3">
    <source>
        <dbReference type="ARBA" id="ARBA00022723"/>
    </source>
</evidence>
<proteinExistence type="predicted"/>
<protein>
    <submittedName>
        <fullName evidence="9">Nudix (Nucleoside diphosphate linked moiety X)-type motif 8</fullName>
    </submittedName>
</protein>
<keyword evidence="6" id="KW-0464">Manganese</keyword>
<dbReference type="InterPro" id="IPR000086">
    <property type="entry name" value="NUDIX_hydrolase_dom"/>
</dbReference>
<gene>
    <name evidence="9" type="primary">NUDT8</name>
    <name evidence="9" type="ORF">DFQ27_007197</name>
</gene>
<dbReference type="PROSITE" id="PS51462">
    <property type="entry name" value="NUDIX"/>
    <property type="match status" value="1"/>
</dbReference>
<dbReference type="GO" id="GO:0010945">
    <property type="term" value="F:coenzyme A diphosphatase activity"/>
    <property type="evidence" value="ECO:0007669"/>
    <property type="project" value="InterPro"/>
</dbReference>
<evidence type="ECO:0000256" key="2">
    <source>
        <dbReference type="ARBA" id="ARBA00001946"/>
    </source>
</evidence>
<dbReference type="EMBL" id="JAAAJB010000557">
    <property type="protein sequence ID" value="KAG0253801.1"/>
    <property type="molecule type" value="Genomic_DNA"/>
</dbReference>
<comment type="caution">
    <text evidence="9">The sequence shown here is derived from an EMBL/GenBank/DDBJ whole genome shotgun (WGS) entry which is preliminary data.</text>
</comment>
<evidence type="ECO:0000313" key="10">
    <source>
        <dbReference type="Proteomes" id="UP000807716"/>
    </source>
</evidence>
<dbReference type="InterPro" id="IPR045121">
    <property type="entry name" value="CoAse"/>
</dbReference>
<comment type="cofactor">
    <cofactor evidence="1">
        <name>Mn(2+)</name>
        <dbReference type="ChEBI" id="CHEBI:29035"/>
    </cofactor>
</comment>
<dbReference type="Gene3D" id="3.90.79.10">
    <property type="entry name" value="Nucleoside Triphosphate Pyrophosphohydrolase"/>
    <property type="match status" value="1"/>
</dbReference>
<dbReference type="PANTHER" id="PTHR12992">
    <property type="entry name" value="NUDIX HYDROLASE"/>
    <property type="match status" value="1"/>
</dbReference>
<dbReference type="GO" id="GO:0046872">
    <property type="term" value="F:metal ion binding"/>
    <property type="evidence" value="ECO:0007669"/>
    <property type="project" value="UniProtKB-KW"/>
</dbReference>
<dbReference type="AlphaFoldDB" id="A0A9P6PVK3"/>
<comment type="cofactor">
    <cofactor evidence="2">
        <name>Mg(2+)</name>
        <dbReference type="ChEBI" id="CHEBI:18420"/>
    </cofactor>
</comment>
<accession>A0A9P6PVK3</accession>
<feature type="domain" description="Nudix hydrolase" evidence="8">
    <location>
        <begin position="75"/>
        <end position="220"/>
    </location>
</feature>
<keyword evidence="3" id="KW-0479">Metal-binding</keyword>
<name>A0A9P6PVK3_9FUNG</name>
<evidence type="ECO:0000256" key="1">
    <source>
        <dbReference type="ARBA" id="ARBA00001936"/>
    </source>
</evidence>
<sequence length="267" mass="29877">MLLQTSSTRFTPASTPAAAAKPKVTAITSEKGTAQPYRRRSLSTRLDAPFLAMARHRLSQQFGDSFHFDYCKDKPVREAAVIMLLCVVKGVPSVLFTVRGDHMRNHRGECSFPGGKRDPEDVTILSTALREMYEEVSIAPNDVEVLGEYSAMPNKDCTMRVTPFVGFLRRPMEDVSTIVYNPDEVQRVFTVPIDDLLDPKKRTLVRFRDSKYMYPVWHVQDGLTIWGLTAFILDGVLRTIAGEGPLGSTIIPEGSTIQRFKPPRPSA</sequence>
<evidence type="ECO:0000256" key="4">
    <source>
        <dbReference type="ARBA" id="ARBA00022801"/>
    </source>
</evidence>
<organism evidence="9 10">
    <name type="scientific">Actinomortierella ambigua</name>
    <dbReference type="NCBI Taxonomy" id="1343610"/>
    <lineage>
        <taxon>Eukaryota</taxon>
        <taxon>Fungi</taxon>
        <taxon>Fungi incertae sedis</taxon>
        <taxon>Mucoromycota</taxon>
        <taxon>Mortierellomycotina</taxon>
        <taxon>Mortierellomycetes</taxon>
        <taxon>Mortierellales</taxon>
        <taxon>Mortierellaceae</taxon>
        <taxon>Actinomortierella</taxon>
    </lineage>
</organism>
<evidence type="ECO:0000256" key="5">
    <source>
        <dbReference type="ARBA" id="ARBA00022842"/>
    </source>
</evidence>
<evidence type="ECO:0000259" key="8">
    <source>
        <dbReference type="PROSITE" id="PS51462"/>
    </source>
</evidence>
<dbReference type="InterPro" id="IPR015797">
    <property type="entry name" value="NUDIX_hydrolase-like_dom_sf"/>
</dbReference>
<keyword evidence="10" id="KW-1185">Reference proteome</keyword>
<keyword evidence="5" id="KW-0460">Magnesium</keyword>
<feature type="region of interest" description="Disordered" evidence="7">
    <location>
        <begin position="1"/>
        <end position="24"/>
    </location>
</feature>
<evidence type="ECO:0000256" key="7">
    <source>
        <dbReference type="SAM" id="MobiDB-lite"/>
    </source>
</evidence>
<dbReference type="SUPFAM" id="SSF55811">
    <property type="entry name" value="Nudix"/>
    <property type="match status" value="1"/>
</dbReference>
<dbReference type="Proteomes" id="UP000807716">
    <property type="component" value="Unassembled WGS sequence"/>
</dbReference>
<dbReference type="OrthoDB" id="206213at2759"/>